<dbReference type="NCBIfam" id="TIGR00210">
    <property type="entry name" value="gltS"/>
    <property type="match status" value="1"/>
</dbReference>
<comment type="similarity">
    <text evidence="1">Belongs to the glutamate:Na(+) symporter (ESS) (TC 2.A.27) family.</text>
</comment>
<dbReference type="HAMAP" id="MF_02062">
    <property type="entry name" value="GltS"/>
    <property type="match status" value="1"/>
</dbReference>
<evidence type="ECO:0000256" key="1">
    <source>
        <dbReference type="HAMAP-Rule" id="MF_02062"/>
    </source>
</evidence>
<feature type="transmembrane region" description="Helical" evidence="1">
    <location>
        <begin position="113"/>
        <end position="133"/>
    </location>
</feature>
<feature type="transmembrane region" description="Helical" evidence="1">
    <location>
        <begin position="211"/>
        <end position="231"/>
    </location>
</feature>
<dbReference type="GO" id="GO:0005886">
    <property type="term" value="C:plasma membrane"/>
    <property type="evidence" value="ECO:0007669"/>
    <property type="project" value="UniProtKB-SubCell"/>
</dbReference>
<feature type="transmembrane region" description="Helical" evidence="1">
    <location>
        <begin position="333"/>
        <end position="356"/>
    </location>
</feature>
<proteinExistence type="inferred from homology"/>
<comment type="subcellular location">
    <subcellularLocation>
        <location evidence="1">Cell inner membrane</location>
        <topology evidence="1">Multi-pass membrane protein</topology>
    </subcellularLocation>
</comment>
<dbReference type="GO" id="GO:0015813">
    <property type="term" value="P:L-glutamate transmembrane transport"/>
    <property type="evidence" value="ECO:0007669"/>
    <property type="project" value="UniProtKB-UniRule"/>
</dbReference>
<feature type="transmembrane region" description="Helical" evidence="1">
    <location>
        <begin position="429"/>
        <end position="453"/>
    </location>
</feature>
<organism evidence="3 4">
    <name type="scientific">Vibrio syngnathi</name>
    <dbReference type="NCBI Taxonomy" id="3034029"/>
    <lineage>
        <taxon>Bacteria</taxon>
        <taxon>Pseudomonadati</taxon>
        <taxon>Pseudomonadota</taxon>
        <taxon>Gammaproteobacteria</taxon>
        <taxon>Vibrionales</taxon>
        <taxon>Vibrionaceae</taxon>
        <taxon>Vibrio</taxon>
    </lineage>
</organism>
<dbReference type="AlphaFoldDB" id="A0AA34TVA7"/>
<keyword evidence="1" id="KW-1133">Transmembrane helix</keyword>
<dbReference type="KEGG" id="vsy:K08M4_42960"/>
<feature type="transmembrane region" description="Helical" evidence="1">
    <location>
        <begin position="273"/>
        <end position="290"/>
    </location>
</feature>
<dbReference type="PANTHER" id="PTHR36178">
    <property type="entry name" value="SLR0625 PROTEIN"/>
    <property type="match status" value="1"/>
</dbReference>
<dbReference type="InterPro" id="IPR004445">
    <property type="entry name" value="GltS"/>
</dbReference>
<protein>
    <recommendedName>
        <fullName evidence="1 2">Sodium/glutamate symporter</fullName>
    </recommendedName>
</protein>
<keyword evidence="1" id="KW-0915">Sodium</keyword>
<evidence type="ECO:0000313" key="3">
    <source>
        <dbReference type="EMBL" id="ARP40948.1"/>
    </source>
</evidence>
<feature type="transmembrane region" description="Helical" evidence="1">
    <location>
        <begin position="53"/>
        <end position="75"/>
    </location>
</feature>
<keyword evidence="1" id="KW-0769">Symport</keyword>
<keyword evidence="1" id="KW-0029">Amino-acid transport</keyword>
<feature type="transmembrane region" description="Helical" evidence="1">
    <location>
        <begin position="302"/>
        <end position="321"/>
    </location>
</feature>
<comment type="function">
    <text evidence="1">Catalyzes the sodium-dependent transport of glutamate.</text>
</comment>
<gene>
    <name evidence="1 3" type="primary">gltS</name>
    <name evidence="3" type="ORF">K08M4_42960</name>
</gene>
<keyword evidence="1" id="KW-1003">Cell membrane</keyword>
<evidence type="ECO:0000313" key="4">
    <source>
        <dbReference type="Proteomes" id="UP000194136"/>
    </source>
</evidence>
<dbReference type="GO" id="GO:0015501">
    <property type="term" value="F:glutamate:sodium symporter activity"/>
    <property type="evidence" value="ECO:0007669"/>
    <property type="project" value="UniProtKB-UniRule"/>
</dbReference>
<reference evidence="3 4" key="1">
    <citation type="submission" date="2016-10" db="EMBL/GenBank/DDBJ databases">
        <title>The High Quality Genome of Vibrio splendidus K08M4.</title>
        <authorList>
            <person name="Wendling C."/>
            <person name="Chibani C.M."/>
            <person name="Hertel R."/>
            <person name="Sproer C."/>
            <person name="Bunk B."/>
            <person name="Overmann J."/>
            <person name="Roth O."/>
            <person name="Liesegang H."/>
        </authorList>
    </citation>
    <scope>NUCLEOTIDE SEQUENCE [LARGE SCALE GENOMIC DNA]</scope>
    <source>
        <strain evidence="3 4">K08M4</strain>
    </source>
</reference>
<feature type="transmembrane region" description="Helical" evidence="1">
    <location>
        <begin position="395"/>
        <end position="417"/>
    </location>
</feature>
<dbReference type="Proteomes" id="UP000194136">
    <property type="component" value="Chromosome 2"/>
</dbReference>
<keyword evidence="1" id="KW-0406">Ion transport</keyword>
<keyword evidence="1" id="KW-0997">Cell inner membrane</keyword>
<accession>A0AA34TVA7</accession>
<dbReference type="PANTHER" id="PTHR36178:SF1">
    <property type="entry name" value="SODIUM_GLUTAMATE SYMPORTER"/>
    <property type="match status" value="1"/>
</dbReference>
<keyword evidence="1" id="KW-0739">Sodium transport</keyword>
<sequence>MAPSERSNVFAFRIYNFSPVCINIGRAAQIITDKTRLVKEDENVKNRGYMNQLISIGPLESFLIAISVLFLGHFVNAKLPVLKKYNIPEPIVGGLIVAFAITALHFNGLDLEFSLPLQNTFMLMFFATVGLAANYTQLMKGGAKVFLFLGVASVYIIIQNGVGVTLATALGLEPLMGLIAGSITLSGGHGTGAAWSQTFADTFGIANTLEIAMASATFGLIIGGIIGSPVAQKLIDKNQLESEYGTGTQTHERFPELVTYNEYEEDKVTAKKVIEVLFILLICITGAKYLEQWVATFEISWLMIPDFVYALFIGVFITNVFEVTKLHKTDSETVDILGTVSLSLFLAMALMSLKLWNIFDLAIPFLAILAVQAVVLGIFSYFVTFKVMGSNYDAAVMAGGHCGFGLGATPTAVMNMGSLVNRFGPSPQAFMVVPIVGAFFIDIVNLIILQGYISFIG</sequence>
<keyword evidence="1" id="KW-0812">Transmembrane</keyword>
<dbReference type="EMBL" id="CP017917">
    <property type="protein sequence ID" value="ARP40948.1"/>
    <property type="molecule type" value="Genomic_DNA"/>
</dbReference>
<dbReference type="Pfam" id="PF03616">
    <property type="entry name" value="Glt_symporter"/>
    <property type="match status" value="1"/>
</dbReference>
<feature type="transmembrane region" description="Helical" evidence="1">
    <location>
        <begin position="87"/>
        <end position="107"/>
    </location>
</feature>
<feature type="transmembrane region" description="Helical" evidence="1">
    <location>
        <begin position="362"/>
        <end position="383"/>
    </location>
</feature>
<keyword evidence="4" id="KW-1185">Reference proteome</keyword>
<keyword evidence="1" id="KW-0472">Membrane</keyword>
<feature type="transmembrane region" description="Helical" evidence="1">
    <location>
        <begin position="145"/>
        <end position="172"/>
    </location>
</feature>
<keyword evidence="1" id="KW-0813">Transport</keyword>
<evidence type="ECO:0000256" key="2">
    <source>
        <dbReference type="NCBIfam" id="TIGR00210"/>
    </source>
</evidence>
<name>A0AA34TVA7_9VIBR</name>